<dbReference type="Pfam" id="PF06980">
    <property type="entry name" value="DUF1302"/>
    <property type="match status" value="1"/>
</dbReference>
<evidence type="ECO:0000313" key="3">
    <source>
        <dbReference type="Proteomes" id="UP000072660"/>
    </source>
</evidence>
<name>A0A139SW11_9GAMM</name>
<evidence type="ECO:0000313" key="2">
    <source>
        <dbReference type="EMBL" id="KXU38785.1"/>
    </source>
</evidence>
<dbReference type="Proteomes" id="UP000072660">
    <property type="component" value="Unassembled WGS sequence"/>
</dbReference>
<keyword evidence="2" id="KW-0489">Methyltransferase</keyword>
<gene>
    <name evidence="2" type="ORF">AXE65_11900</name>
</gene>
<reference evidence="2 3" key="1">
    <citation type="submission" date="2016-02" db="EMBL/GenBank/DDBJ databases">
        <authorList>
            <person name="Wen L."/>
            <person name="He K."/>
            <person name="Yang H."/>
        </authorList>
    </citation>
    <scope>NUCLEOTIDE SEQUENCE [LARGE SCALE GENOMIC DNA]</scope>
    <source>
        <strain evidence="2 3">CV58</strain>
    </source>
</reference>
<dbReference type="GO" id="GO:0008168">
    <property type="term" value="F:methyltransferase activity"/>
    <property type="evidence" value="ECO:0007669"/>
    <property type="project" value="UniProtKB-KW"/>
</dbReference>
<organism evidence="2 3">
    <name type="scientific">Ventosimonas gracilis</name>
    <dbReference type="NCBI Taxonomy" id="1680762"/>
    <lineage>
        <taxon>Bacteria</taxon>
        <taxon>Pseudomonadati</taxon>
        <taxon>Pseudomonadota</taxon>
        <taxon>Gammaproteobacteria</taxon>
        <taxon>Pseudomonadales</taxon>
        <taxon>Ventosimonadaceae</taxon>
        <taxon>Ventosimonas</taxon>
    </lineage>
</organism>
<dbReference type="EMBL" id="LSZO01000070">
    <property type="protein sequence ID" value="KXU38785.1"/>
    <property type="molecule type" value="Genomic_DNA"/>
</dbReference>
<dbReference type="GO" id="GO:0032259">
    <property type="term" value="P:methylation"/>
    <property type="evidence" value="ECO:0007669"/>
    <property type="project" value="UniProtKB-KW"/>
</dbReference>
<evidence type="ECO:0000256" key="1">
    <source>
        <dbReference type="SAM" id="SignalP"/>
    </source>
</evidence>
<dbReference type="OrthoDB" id="7000272at2"/>
<dbReference type="RefSeq" id="WP_068388450.1">
    <property type="nucleotide sequence ID" value="NZ_LSZO01000070.1"/>
</dbReference>
<keyword evidence="3" id="KW-1185">Reference proteome</keyword>
<dbReference type="AlphaFoldDB" id="A0A139SW11"/>
<feature type="chain" id="PRO_5007299496" evidence="1">
    <location>
        <begin position="34"/>
        <end position="648"/>
    </location>
</feature>
<feature type="signal peptide" evidence="1">
    <location>
        <begin position="1"/>
        <end position="33"/>
    </location>
</feature>
<proteinExistence type="predicted"/>
<sequence length="648" mass="71371">MKSKRHDKLYPVYGRVAFAFSLLPLLFAAPAAALQIRLAEGEVEGSFDTTLSYGQLYRVQGMDKTNDDVNGNDGNRNFETGRVSEVYKITSDLGLNWRNYGLFMRGTAFYDSQIMDRRNDFYKQNNPQQPAQSFPQDNRFTRETRHKAGRDAQLLDAYLFGNWDIAGHSLRASVGRQVFNWGEGLFYRGGINTTNPIDAAKFRLPGAEIKEVLVPVESFNISLSLTDNLSMEAFYQWNWKESAMDPVGTFFSETDLFADGGNTGYSSLGTSPLALALPFYAGGNFCGTGGLCEGRGGQNFIDSNGLYGRIARIDTDLNAKNDGQFGVNLKYLAESLNSTEFGLYFVNYHGKEPVIYADLNGYAGVDLAALTAALGNGVLAGGLATIDLLGNVRAKREYVENIRMLGLSFNTAVGNASVFGELSYRPNMPIGVSATNDLVYDMALQGAQMADNNGSFPGSGTALMAGKRVTRSGSVHNYERVEMYNSSLGSIYNFGPMLGFNAVTGVAELASEHIRGSSLKYQAFNGTPFNDTRYYSGRGNTAYVDDGRRDDQVNRNAYGYTLVLSGTWNDAFAGVNVSPYLVYKDDFEGNSHMTGNFVEGRKAYTLGLRGNYSQRLEAELQYTEFWGGGQNNKMRDRDNIGINIKYSF</sequence>
<keyword evidence="2" id="KW-0808">Transferase</keyword>
<accession>A0A139SW11</accession>
<dbReference type="InterPro" id="IPR010727">
    <property type="entry name" value="DUF1302"/>
</dbReference>
<protein>
    <submittedName>
        <fullName evidence="2">Glycine/betaine transmethylase</fullName>
    </submittedName>
</protein>
<comment type="caution">
    <text evidence="2">The sequence shown here is derived from an EMBL/GenBank/DDBJ whole genome shotgun (WGS) entry which is preliminary data.</text>
</comment>
<keyword evidence="1" id="KW-0732">Signal</keyword>